<keyword evidence="1" id="KW-1133">Transmembrane helix</keyword>
<sequence length="72" mass="7525">MDEVMLWGAAIGLLAALAVEGVRWVARRKKRPWAARLLAEIDTPVDTSIASRPDLTCAGWGDSGGGDGGSSD</sequence>
<proteinExistence type="predicted"/>
<comment type="caution">
    <text evidence="2">The sequence shown here is derived from an EMBL/GenBank/DDBJ whole genome shotgun (WGS) entry which is preliminary data.</text>
</comment>
<keyword evidence="1" id="KW-0812">Transmembrane</keyword>
<organism evidence="2 3">
    <name type="scientific">Deinobacterium chartae</name>
    <dbReference type="NCBI Taxonomy" id="521158"/>
    <lineage>
        <taxon>Bacteria</taxon>
        <taxon>Thermotogati</taxon>
        <taxon>Deinococcota</taxon>
        <taxon>Deinococci</taxon>
        <taxon>Deinococcales</taxon>
        <taxon>Deinococcaceae</taxon>
        <taxon>Deinobacterium</taxon>
    </lineage>
</organism>
<dbReference type="Proteomes" id="UP000569951">
    <property type="component" value="Unassembled WGS sequence"/>
</dbReference>
<gene>
    <name evidence="2" type="ORF">HNR42_002442</name>
</gene>
<keyword evidence="1" id="KW-0472">Membrane</keyword>
<evidence type="ECO:0000256" key="1">
    <source>
        <dbReference type="SAM" id="Phobius"/>
    </source>
</evidence>
<name>A0A841I1S1_9DEIO</name>
<protein>
    <submittedName>
        <fullName evidence="2">Uncharacterized protein</fullName>
    </submittedName>
</protein>
<dbReference type="AlphaFoldDB" id="A0A841I1S1"/>
<evidence type="ECO:0000313" key="2">
    <source>
        <dbReference type="EMBL" id="MBB6099006.1"/>
    </source>
</evidence>
<evidence type="ECO:0000313" key="3">
    <source>
        <dbReference type="Proteomes" id="UP000569951"/>
    </source>
</evidence>
<dbReference type="EMBL" id="JACHHG010000009">
    <property type="protein sequence ID" value="MBB6099006.1"/>
    <property type="molecule type" value="Genomic_DNA"/>
</dbReference>
<keyword evidence="3" id="KW-1185">Reference proteome</keyword>
<reference evidence="2 3" key="1">
    <citation type="submission" date="2020-08" db="EMBL/GenBank/DDBJ databases">
        <title>Genomic Encyclopedia of Type Strains, Phase IV (KMG-IV): sequencing the most valuable type-strain genomes for metagenomic binning, comparative biology and taxonomic classification.</title>
        <authorList>
            <person name="Goeker M."/>
        </authorList>
    </citation>
    <scope>NUCLEOTIDE SEQUENCE [LARGE SCALE GENOMIC DNA]</scope>
    <source>
        <strain evidence="2 3">DSM 21458</strain>
    </source>
</reference>
<accession>A0A841I1S1</accession>
<feature type="transmembrane region" description="Helical" evidence="1">
    <location>
        <begin position="6"/>
        <end position="26"/>
    </location>
</feature>
<dbReference type="RefSeq" id="WP_183987767.1">
    <property type="nucleotide sequence ID" value="NZ_JACHHG010000009.1"/>
</dbReference>